<keyword evidence="2" id="KW-1133">Transmembrane helix</keyword>
<name>A0A6N3DBZ3_STASI</name>
<dbReference type="PANTHER" id="PTHR30576:SF0">
    <property type="entry name" value="UNDECAPRENYL-PHOSPHATE N-ACETYLGALACTOSAMINYL 1-PHOSPHATE TRANSFERASE-RELATED"/>
    <property type="match status" value="1"/>
</dbReference>
<protein>
    <submittedName>
        <fullName evidence="4">UDP-N-acetylgalactosamine-undecaprenyl-phosphate N-acetylgalactosaminephosphotransferase</fullName>
        <ecNumber evidence="4">2.7.8.40</ecNumber>
    </submittedName>
</protein>
<dbReference type="RefSeq" id="WP_002480004.1">
    <property type="nucleotide sequence ID" value="NZ_CACRUO010000037.1"/>
</dbReference>
<dbReference type="InterPro" id="IPR003362">
    <property type="entry name" value="Bact_transf"/>
</dbReference>
<feature type="transmembrane region" description="Helical" evidence="2">
    <location>
        <begin position="12"/>
        <end position="34"/>
    </location>
</feature>
<feature type="domain" description="Bacterial sugar transferase" evidence="3">
    <location>
        <begin position="8"/>
        <end position="188"/>
    </location>
</feature>
<reference evidence="4" key="1">
    <citation type="submission" date="2019-11" db="EMBL/GenBank/DDBJ databases">
        <authorList>
            <person name="Feng L."/>
        </authorList>
    </citation>
    <scope>NUCLEOTIDE SEQUENCE</scope>
    <source>
        <strain evidence="4">SsimulansLFYP27</strain>
    </source>
</reference>
<dbReference type="Pfam" id="PF02397">
    <property type="entry name" value="Bac_transf"/>
    <property type="match status" value="1"/>
</dbReference>
<dbReference type="EMBL" id="CACRUO010000037">
    <property type="protein sequence ID" value="VYU25932.1"/>
    <property type="molecule type" value="Genomic_DNA"/>
</dbReference>
<dbReference type="GO" id="GO:0016780">
    <property type="term" value="F:phosphotransferase activity, for other substituted phosphate groups"/>
    <property type="evidence" value="ECO:0007669"/>
    <property type="project" value="TreeGrafter"/>
</dbReference>
<evidence type="ECO:0000313" key="4">
    <source>
        <dbReference type="EMBL" id="VYU25932.1"/>
    </source>
</evidence>
<dbReference type="AlphaFoldDB" id="A0A6N3DBZ3"/>
<evidence type="ECO:0000256" key="2">
    <source>
        <dbReference type="SAM" id="Phobius"/>
    </source>
</evidence>
<keyword evidence="2" id="KW-0472">Membrane</keyword>
<dbReference type="PANTHER" id="PTHR30576">
    <property type="entry name" value="COLANIC BIOSYNTHESIS UDP-GLUCOSE LIPID CARRIER TRANSFERASE"/>
    <property type="match status" value="1"/>
</dbReference>
<proteinExistence type="inferred from homology"/>
<sequence>MSYRKNIKRLLDVLLFVALLPVLLIVALPVSIMIKREDKGSILYNGQRLGVGMLPFEMHKFRTMKENAQDIRNADGSTFNSDQDPRVTNIGRVLRQTSIDELPQLLNVLKGDMSFVGPRPSPLGNTHRYPDYYKTKFHVKPGITGLTQALLRNSASMEERMRLDAFYAANVSFKMDAFVIYKTISTVLLRKNINQK</sequence>
<comment type="similarity">
    <text evidence="1">Belongs to the bacterial sugar transferase family.</text>
</comment>
<keyword evidence="4" id="KW-0808">Transferase</keyword>
<accession>A0A6N3DBZ3</accession>
<evidence type="ECO:0000256" key="1">
    <source>
        <dbReference type="ARBA" id="ARBA00006464"/>
    </source>
</evidence>
<dbReference type="EC" id="2.7.8.40" evidence="4"/>
<organism evidence="4">
    <name type="scientific">Staphylococcus simulans</name>
    <dbReference type="NCBI Taxonomy" id="1286"/>
    <lineage>
        <taxon>Bacteria</taxon>
        <taxon>Bacillati</taxon>
        <taxon>Bacillota</taxon>
        <taxon>Bacilli</taxon>
        <taxon>Bacillales</taxon>
        <taxon>Staphylococcaceae</taxon>
        <taxon>Staphylococcus</taxon>
    </lineage>
</organism>
<gene>
    <name evidence="4" type="primary">wecA</name>
    <name evidence="4" type="ORF">SSLFYP27_01801</name>
</gene>
<evidence type="ECO:0000259" key="3">
    <source>
        <dbReference type="Pfam" id="PF02397"/>
    </source>
</evidence>
<dbReference type="GeneID" id="77330535"/>
<keyword evidence="2" id="KW-0812">Transmembrane</keyword>